<dbReference type="SUPFAM" id="SSF54631">
    <property type="entry name" value="CBS-domain pair"/>
    <property type="match status" value="1"/>
</dbReference>
<dbReference type="GO" id="GO:0034707">
    <property type="term" value="C:chloride channel complex"/>
    <property type="evidence" value="ECO:0007669"/>
    <property type="project" value="UniProtKB-KW"/>
</dbReference>
<keyword evidence="3 11" id="KW-0812">Transmembrane</keyword>
<feature type="transmembrane region" description="Helical" evidence="11">
    <location>
        <begin position="419"/>
        <end position="437"/>
    </location>
</feature>
<dbReference type="PANTHER" id="PTHR43427:SF6">
    <property type="entry name" value="CHLORIDE CHANNEL PROTEIN CLC-E"/>
    <property type="match status" value="1"/>
</dbReference>
<keyword evidence="7" id="KW-0869">Chloride channel</keyword>
<comment type="caution">
    <text evidence="12">The sequence shown here is derived from an EMBL/GenBank/DDBJ whole genome shotgun (WGS) entry which is preliminary data.</text>
</comment>
<evidence type="ECO:0000313" key="12">
    <source>
        <dbReference type="EMBL" id="TCG05987.1"/>
    </source>
</evidence>
<evidence type="ECO:0000256" key="2">
    <source>
        <dbReference type="ARBA" id="ARBA00022448"/>
    </source>
</evidence>
<dbReference type="EMBL" id="MWML01000133">
    <property type="protein sequence ID" value="TCG05987.1"/>
    <property type="molecule type" value="Genomic_DNA"/>
</dbReference>
<feature type="transmembrane region" description="Helical" evidence="11">
    <location>
        <begin position="329"/>
        <end position="347"/>
    </location>
</feature>
<keyword evidence="8" id="KW-0868">Chloride</keyword>
<dbReference type="Proteomes" id="UP000294200">
    <property type="component" value="Unassembled WGS sequence"/>
</dbReference>
<evidence type="ECO:0000256" key="3">
    <source>
        <dbReference type="ARBA" id="ARBA00022692"/>
    </source>
</evidence>
<dbReference type="SUPFAM" id="SSF81340">
    <property type="entry name" value="Clc chloride channel"/>
    <property type="match status" value="1"/>
</dbReference>
<dbReference type="Gene3D" id="1.10.3080.10">
    <property type="entry name" value="Clc chloride channel"/>
    <property type="match status" value="1"/>
</dbReference>
<proteinExistence type="predicted"/>
<dbReference type="InterPro" id="IPR001807">
    <property type="entry name" value="ClC"/>
</dbReference>
<keyword evidence="13" id="KW-1185">Reference proteome</keyword>
<evidence type="ECO:0000256" key="10">
    <source>
        <dbReference type="SAM" id="MobiDB-lite"/>
    </source>
</evidence>
<dbReference type="InterPro" id="IPR046342">
    <property type="entry name" value="CBS_dom_sf"/>
</dbReference>
<protein>
    <submittedName>
        <fullName evidence="12">Chloride channel protein</fullName>
    </submittedName>
</protein>
<dbReference type="PANTHER" id="PTHR43427">
    <property type="entry name" value="CHLORIDE CHANNEL PROTEIN CLC-E"/>
    <property type="match status" value="1"/>
</dbReference>
<evidence type="ECO:0000256" key="9">
    <source>
        <dbReference type="ARBA" id="ARBA00023303"/>
    </source>
</evidence>
<feature type="transmembrane region" description="Helical" evidence="11">
    <location>
        <begin position="386"/>
        <end position="407"/>
    </location>
</feature>
<sequence>MHTPSARHPDDDALGPVTVYWLCFLALVVGVVTGLGAVVFRGLIGLVHNSFFLGKFSFAYDASQFTPASPWGALVIVVPVVGGVVVTWLVSTFAQEAKGHGVPEVMDAIYYRRGVIRPVVAVVKSIASAFAIGSGAAVGREGPIIQIGSALGSTLGQLVRMTAGQRITLVAAGAGAGIAATFNTPIGGVLFATELMMPEISVNTFLPVAISTGTATFIGRLFFGAAPAFFVPAQLGAIPNEPGSAFTLLLYALLGAVTGAAAALLARALHWAEDAFERVRGRYLRHALGMLLVGISMYLLQRYAGHYFIEGVGYATIQATLYGQLQGGLFLLLLGACKTFATSVSLGSGSSGGVFSPSLFIGATLGASFASAITTALPGAPVSGPAFAMVGMGAMVGGGTGAAMTAVAMIFEMTRDYDIVLPMIIAVAFSLGVRRMLSPESIYTLKLVRRGHPIPNALHANMFLVQNAGQVMETDVLILDARAQFRAALSHAAEPAFRHIVVTRNSEIYGVLRINTGLRRAVSHGAPDITLGALAQRNFIVVRENEAVFGVISRLWKERAVMAVVVQQSSRDDMVRVIGVIAKEHIAEAVASTIRIFPGHAEARPRRGGVAHGSDQTAAKTDRDDEAGA</sequence>
<dbReference type="PRINTS" id="PR00762">
    <property type="entry name" value="CLCHANNEL"/>
</dbReference>
<dbReference type="InterPro" id="IPR014743">
    <property type="entry name" value="Cl-channel_core"/>
</dbReference>
<evidence type="ECO:0000256" key="8">
    <source>
        <dbReference type="ARBA" id="ARBA00023214"/>
    </source>
</evidence>
<feature type="region of interest" description="Disordered" evidence="10">
    <location>
        <begin position="604"/>
        <end position="629"/>
    </location>
</feature>
<gene>
    <name evidence="12" type="ORF">BZM27_29700</name>
</gene>
<evidence type="ECO:0000256" key="4">
    <source>
        <dbReference type="ARBA" id="ARBA00022989"/>
    </source>
</evidence>
<feature type="transmembrane region" description="Helical" evidence="11">
    <location>
        <begin position="287"/>
        <end position="309"/>
    </location>
</feature>
<feature type="transmembrane region" description="Helical" evidence="11">
    <location>
        <begin position="167"/>
        <end position="192"/>
    </location>
</feature>
<evidence type="ECO:0000256" key="6">
    <source>
        <dbReference type="ARBA" id="ARBA00023136"/>
    </source>
</evidence>
<organism evidence="12 13">
    <name type="scientific">Paraburkholderia steynii</name>
    <dbReference type="NCBI Taxonomy" id="1245441"/>
    <lineage>
        <taxon>Bacteria</taxon>
        <taxon>Pseudomonadati</taxon>
        <taxon>Pseudomonadota</taxon>
        <taxon>Betaproteobacteria</taxon>
        <taxon>Burkholderiales</taxon>
        <taxon>Burkholderiaceae</taxon>
        <taxon>Paraburkholderia</taxon>
    </lineage>
</organism>
<keyword evidence="2" id="KW-0813">Transport</keyword>
<keyword evidence="9" id="KW-0407">Ion channel</keyword>
<dbReference type="InterPro" id="IPR050368">
    <property type="entry name" value="ClC-type_chloride_channel"/>
</dbReference>
<reference evidence="12 13" key="1">
    <citation type="submission" date="2017-02" db="EMBL/GenBank/DDBJ databases">
        <title>Paraburkholderia sophoroidis sp. nov. and Paraburkholderia steynii sp. nov. rhizobial symbionts of the fynbos legume Hypocalyptus sophoroides.</title>
        <authorList>
            <person name="Steenkamp E.T."/>
            <person name="Beukes C.W."/>
            <person name="Van Zyl E."/>
            <person name="Avontuur J."/>
            <person name="Chan W.Y."/>
            <person name="Hassen A."/>
            <person name="Palmer M."/>
            <person name="Mthombeni L."/>
            <person name="Phalane F."/>
            <person name="Sereme K."/>
            <person name="Venter S.N."/>
        </authorList>
    </citation>
    <scope>NUCLEOTIDE SEQUENCE [LARGE SCALE GENOMIC DNA]</scope>
    <source>
        <strain evidence="12 13">HC1.1ba</strain>
    </source>
</reference>
<name>A0A4R0XFP5_9BURK</name>
<evidence type="ECO:0000256" key="7">
    <source>
        <dbReference type="ARBA" id="ARBA00023173"/>
    </source>
</evidence>
<accession>A0A4R0XFP5</accession>
<feature type="transmembrane region" description="Helical" evidence="11">
    <location>
        <begin position="68"/>
        <end position="90"/>
    </location>
</feature>
<dbReference type="AlphaFoldDB" id="A0A4R0XFP5"/>
<evidence type="ECO:0000313" key="13">
    <source>
        <dbReference type="Proteomes" id="UP000294200"/>
    </source>
</evidence>
<feature type="transmembrane region" description="Helical" evidence="11">
    <location>
        <begin position="359"/>
        <end position="380"/>
    </location>
</feature>
<feature type="transmembrane region" description="Helical" evidence="11">
    <location>
        <begin position="19"/>
        <end position="47"/>
    </location>
</feature>
<dbReference type="Gene3D" id="3.10.580.10">
    <property type="entry name" value="CBS-domain"/>
    <property type="match status" value="1"/>
</dbReference>
<keyword evidence="5" id="KW-0406">Ion transport</keyword>
<dbReference type="CDD" id="cd00400">
    <property type="entry name" value="Voltage_gated_ClC"/>
    <property type="match status" value="1"/>
</dbReference>
<dbReference type="GO" id="GO:0005254">
    <property type="term" value="F:chloride channel activity"/>
    <property type="evidence" value="ECO:0007669"/>
    <property type="project" value="UniProtKB-KW"/>
</dbReference>
<comment type="subcellular location">
    <subcellularLocation>
        <location evidence="1">Membrane</location>
        <topology evidence="1">Multi-pass membrane protein</topology>
    </subcellularLocation>
</comment>
<feature type="transmembrane region" description="Helical" evidence="11">
    <location>
        <begin position="204"/>
        <end position="223"/>
    </location>
</feature>
<keyword evidence="6 11" id="KW-0472">Membrane</keyword>
<evidence type="ECO:0000256" key="11">
    <source>
        <dbReference type="SAM" id="Phobius"/>
    </source>
</evidence>
<evidence type="ECO:0000256" key="1">
    <source>
        <dbReference type="ARBA" id="ARBA00004141"/>
    </source>
</evidence>
<keyword evidence="4 11" id="KW-1133">Transmembrane helix</keyword>
<dbReference type="Pfam" id="PF00654">
    <property type="entry name" value="Voltage_CLC"/>
    <property type="match status" value="1"/>
</dbReference>
<feature type="transmembrane region" description="Helical" evidence="11">
    <location>
        <begin position="243"/>
        <end position="266"/>
    </location>
</feature>
<evidence type="ECO:0000256" key="5">
    <source>
        <dbReference type="ARBA" id="ARBA00023065"/>
    </source>
</evidence>